<dbReference type="InterPro" id="IPR050570">
    <property type="entry name" value="Cell_wall_metabolism_enzyme"/>
</dbReference>
<dbReference type="STRING" id="1121927.GOHSU_45_00020"/>
<dbReference type="PANTHER" id="PTHR21666:SF289">
    <property type="entry name" value="L-ALA--D-GLU ENDOPEPTIDASE"/>
    <property type="match status" value="1"/>
</dbReference>
<dbReference type="GO" id="GO:0004222">
    <property type="term" value="F:metalloendopeptidase activity"/>
    <property type="evidence" value="ECO:0007669"/>
    <property type="project" value="TreeGrafter"/>
</dbReference>
<sequence>MRQIYMETRVRTHTICAMVLVVITMVAALAAGGGFAEARGRYDWPLAPRPAVVRGFDPPAQRWLAGHRGVDLAAPADAAVIAAGAGSVRFAGVVAGRGVVSVAHPDGIATTYEPVRAIVAAGDVVGRGQVLGYLDRGHPGCRATACLHWGARRGSGSAVTYLNPLALVGALRVRLKPVGDPR</sequence>
<gene>
    <name evidence="4" type="ORF">GOHSU_45_00020</name>
</gene>
<dbReference type="PANTHER" id="PTHR21666">
    <property type="entry name" value="PEPTIDASE-RELATED"/>
    <property type="match status" value="1"/>
</dbReference>
<dbReference type="InterPro" id="IPR016047">
    <property type="entry name" value="M23ase_b-sheet_dom"/>
</dbReference>
<keyword evidence="2" id="KW-0472">Membrane</keyword>
<evidence type="ECO:0000313" key="5">
    <source>
        <dbReference type="Proteomes" id="UP000053405"/>
    </source>
</evidence>
<reference evidence="4 5" key="1">
    <citation type="submission" date="2012-12" db="EMBL/GenBank/DDBJ databases">
        <title>Whole genome shotgun sequence of Gordonia hirsuta NBRC 16056.</title>
        <authorList>
            <person name="Isaki-Nakamura S."/>
            <person name="Hosoyama A."/>
            <person name="Tsuchikane K."/>
            <person name="Katsumata H."/>
            <person name="Baba S."/>
            <person name="Yamazaki S."/>
            <person name="Fujita N."/>
        </authorList>
    </citation>
    <scope>NUCLEOTIDE SEQUENCE [LARGE SCALE GENOMIC DNA]</scope>
    <source>
        <strain evidence="4 5">NBRC 16056</strain>
    </source>
</reference>
<dbReference type="InterPro" id="IPR011055">
    <property type="entry name" value="Dup_hybrid_motif"/>
</dbReference>
<dbReference type="Gene3D" id="2.70.70.10">
    <property type="entry name" value="Glucose Permease (Domain IIA)"/>
    <property type="match status" value="1"/>
</dbReference>
<feature type="transmembrane region" description="Helical" evidence="2">
    <location>
        <begin position="12"/>
        <end position="36"/>
    </location>
</feature>
<evidence type="ECO:0000313" key="4">
    <source>
        <dbReference type="EMBL" id="GAC58637.1"/>
    </source>
</evidence>
<dbReference type="Pfam" id="PF01551">
    <property type="entry name" value="Peptidase_M23"/>
    <property type="match status" value="1"/>
</dbReference>
<dbReference type="CDD" id="cd12797">
    <property type="entry name" value="M23_peptidase"/>
    <property type="match status" value="1"/>
</dbReference>
<dbReference type="AlphaFoldDB" id="L7LEY5"/>
<evidence type="ECO:0000256" key="1">
    <source>
        <dbReference type="ARBA" id="ARBA00022729"/>
    </source>
</evidence>
<comment type="caution">
    <text evidence="4">The sequence shown here is derived from an EMBL/GenBank/DDBJ whole genome shotgun (WGS) entry which is preliminary data.</text>
</comment>
<accession>L7LEY5</accession>
<organism evidence="4 5">
    <name type="scientific">Gordonia hirsuta DSM 44140 = NBRC 16056</name>
    <dbReference type="NCBI Taxonomy" id="1121927"/>
    <lineage>
        <taxon>Bacteria</taxon>
        <taxon>Bacillati</taxon>
        <taxon>Actinomycetota</taxon>
        <taxon>Actinomycetes</taxon>
        <taxon>Mycobacteriales</taxon>
        <taxon>Gordoniaceae</taxon>
        <taxon>Gordonia</taxon>
    </lineage>
</organism>
<keyword evidence="1" id="KW-0732">Signal</keyword>
<dbReference type="eggNOG" id="COG0739">
    <property type="taxonomic scope" value="Bacteria"/>
</dbReference>
<evidence type="ECO:0000259" key="3">
    <source>
        <dbReference type="Pfam" id="PF01551"/>
    </source>
</evidence>
<keyword evidence="2" id="KW-0812">Transmembrane</keyword>
<name>L7LEY5_9ACTN</name>
<proteinExistence type="predicted"/>
<evidence type="ECO:0000256" key="2">
    <source>
        <dbReference type="SAM" id="Phobius"/>
    </source>
</evidence>
<keyword evidence="2" id="KW-1133">Transmembrane helix</keyword>
<feature type="domain" description="M23ase beta-sheet core" evidence="3">
    <location>
        <begin position="66"/>
        <end position="154"/>
    </location>
</feature>
<protein>
    <recommendedName>
        <fullName evidence="3">M23ase beta-sheet core domain-containing protein</fullName>
    </recommendedName>
</protein>
<dbReference type="Proteomes" id="UP000053405">
    <property type="component" value="Unassembled WGS sequence"/>
</dbReference>
<keyword evidence="5" id="KW-1185">Reference proteome</keyword>
<dbReference type="EMBL" id="BANT01000045">
    <property type="protein sequence ID" value="GAC58637.1"/>
    <property type="molecule type" value="Genomic_DNA"/>
</dbReference>
<dbReference type="SUPFAM" id="SSF51261">
    <property type="entry name" value="Duplicated hybrid motif"/>
    <property type="match status" value="1"/>
</dbReference>